<sequence length="519" mass="58361">MHEVVTLQLGQQANYLGTHFWNTQESYFTYAGQEESPVDHDISFRAGIGADGNDTYTPRTLIYDLKGAFGTLRRENALYELQHQPDPTQQGPWGGSTIPLHLPSIAPSSYQQALDQGTSPPQLTTGTVRFWSDYNHLFYHPRSIVQLNEYELNSSLMPFEKWQTGVELFSSLDREHDLLDRDLRPFLEECDQLQALQIFTSTDDAWGGFTSRYLERISDELGKGCRWVFGLKDGKQNTRGTQMLQLSNWAQSLYGMDAHASVHIPVSTPPSPLPPYIHLDAYSPWHISALATAMVESITMPARLRSSEAARATYDQMEATLNNEGNRRIAAANISIEDPGALQSGVEVGGQHDTRMTNGITNGDLHDEETKDDLAMFPHMFGGNVGHGRRLGRTTHTFSRLESLRGPWKSSEEIESMNIESRDRFAGGLRTSTHQCQLLFPILSSYPRIFNFDGRPERFAIKTTLSASTVVADQVRELERMTRRLIDIDEREAICDGLASIADEYEEGWNGSDDSDDND</sequence>
<keyword evidence="2" id="KW-1185">Reference proteome</keyword>
<organism evidence="1 2">
    <name type="scientific">Vermiconidia calcicola</name>
    <dbReference type="NCBI Taxonomy" id="1690605"/>
    <lineage>
        <taxon>Eukaryota</taxon>
        <taxon>Fungi</taxon>
        <taxon>Dikarya</taxon>
        <taxon>Ascomycota</taxon>
        <taxon>Pezizomycotina</taxon>
        <taxon>Dothideomycetes</taxon>
        <taxon>Dothideomycetidae</taxon>
        <taxon>Mycosphaerellales</taxon>
        <taxon>Extremaceae</taxon>
        <taxon>Vermiconidia</taxon>
    </lineage>
</organism>
<evidence type="ECO:0000313" key="1">
    <source>
        <dbReference type="EMBL" id="KAK3725416.1"/>
    </source>
</evidence>
<proteinExistence type="predicted"/>
<reference evidence="1" key="1">
    <citation type="submission" date="2023-07" db="EMBL/GenBank/DDBJ databases">
        <title>Black Yeasts Isolated from many extreme environments.</title>
        <authorList>
            <person name="Coleine C."/>
            <person name="Stajich J.E."/>
            <person name="Selbmann L."/>
        </authorList>
    </citation>
    <scope>NUCLEOTIDE SEQUENCE</scope>
    <source>
        <strain evidence="1">CCFEE 5714</strain>
    </source>
</reference>
<evidence type="ECO:0000313" key="2">
    <source>
        <dbReference type="Proteomes" id="UP001281147"/>
    </source>
</evidence>
<protein>
    <submittedName>
        <fullName evidence="1">MtDNA inheritance, partitioning of the mitochondrial organelle</fullName>
    </submittedName>
</protein>
<name>A0ACC3NYS7_9PEZI</name>
<comment type="caution">
    <text evidence="1">The sequence shown here is derived from an EMBL/GenBank/DDBJ whole genome shotgun (WGS) entry which is preliminary data.</text>
</comment>
<dbReference type="Proteomes" id="UP001281147">
    <property type="component" value="Unassembled WGS sequence"/>
</dbReference>
<dbReference type="EMBL" id="JAUTXU010000002">
    <property type="protein sequence ID" value="KAK3725416.1"/>
    <property type="molecule type" value="Genomic_DNA"/>
</dbReference>
<accession>A0ACC3NYS7</accession>
<gene>
    <name evidence="1" type="primary">DML1_1</name>
    <name evidence="1" type="ORF">LTR37_000386</name>
</gene>